<dbReference type="OrthoDB" id="10622724at2759"/>
<keyword evidence="3" id="KW-1185">Reference proteome</keyword>
<dbReference type="Proteomes" id="UP000325313">
    <property type="component" value="Unassembled WGS sequence"/>
</dbReference>
<evidence type="ECO:0000313" key="3">
    <source>
        <dbReference type="Proteomes" id="UP000324748"/>
    </source>
</evidence>
<evidence type="ECO:0000313" key="2">
    <source>
        <dbReference type="EMBL" id="KAA1081677.1"/>
    </source>
</evidence>
<dbReference type="EMBL" id="VSWC01000183">
    <property type="protein sequence ID" value="KAA1068795.1"/>
    <property type="molecule type" value="Genomic_DNA"/>
</dbReference>
<accession>A0A5B0LWF9</accession>
<evidence type="ECO:0000313" key="4">
    <source>
        <dbReference type="Proteomes" id="UP000325313"/>
    </source>
</evidence>
<name>A0A5B0LWF9_PUCGR</name>
<dbReference type="EMBL" id="VDEP01000441">
    <property type="protein sequence ID" value="KAA1081677.1"/>
    <property type="molecule type" value="Genomic_DNA"/>
</dbReference>
<dbReference type="Proteomes" id="UP000324748">
    <property type="component" value="Unassembled WGS sequence"/>
</dbReference>
<proteinExistence type="predicted"/>
<comment type="caution">
    <text evidence="1">The sequence shown here is derived from an EMBL/GenBank/DDBJ whole genome shotgun (WGS) entry which is preliminary data.</text>
</comment>
<sequence>MSTMYVRYLEEIKLKFHQLSLVSLKQMVLCYSDLVTQWKEVSVNLHKSCTNYHKHIDERVCSFVSMTCPPL</sequence>
<organism evidence="1 3">
    <name type="scientific">Puccinia graminis f. sp. tritici</name>
    <dbReference type="NCBI Taxonomy" id="56615"/>
    <lineage>
        <taxon>Eukaryota</taxon>
        <taxon>Fungi</taxon>
        <taxon>Dikarya</taxon>
        <taxon>Basidiomycota</taxon>
        <taxon>Pucciniomycotina</taxon>
        <taxon>Pucciniomycetes</taxon>
        <taxon>Pucciniales</taxon>
        <taxon>Pucciniaceae</taxon>
        <taxon>Puccinia</taxon>
    </lineage>
</organism>
<gene>
    <name evidence="1" type="ORF">PGT21_002214</name>
    <name evidence="2" type="ORF">PGTUg99_027442</name>
</gene>
<evidence type="ECO:0000313" key="1">
    <source>
        <dbReference type="EMBL" id="KAA1068795.1"/>
    </source>
</evidence>
<dbReference type="AlphaFoldDB" id="A0A5B0LWF9"/>
<reference evidence="3 4" key="1">
    <citation type="submission" date="2019-05" db="EMBL/GenBank/DDBJ databases">
        <title>Emergence of the Ug99 lineage of the wheat stem rust pathogen through somatic hybridization.</title>
        <authorList>
            <person name="Li F."/>
            <person name="Upadhyaya N.M."/>
            <person name="Sperschneider J."/>
            <person name="Matny O."/>
            <person name="Nguyen-Phuc H."/>
            <person name="Mago R."/>
            <person name="Raley C."/>
            <person name="Miller M.E."/>
            <person name="Silverstein K.A.T."/>
            <person name="Henningsen E."/>
            <person name="Hirsch C.D."/>
            <person name="Visser B."/>
            <person name="Pretorius Z.A."/>
            <person name="Steffenson B.J."/>
            <person name="Schwessinger B."/>
            <person name="Dodds P.N."/>
            <person name="Figueroa M."/>
        </authorList>
    </citation>
    <scope>NUCLEOTIDE SEQUENCE [LARGE SCALE GENOMIC DNA]</scope>
    <source>
        <strain evidence="1">21-0</strain>
        <strain evidence="2 4">Ug99</strain>
    </source>
</reference>
<protein>
    <submittedName>
        <fullName evidence="1">Uncharacterized protein</fullName>
    </submittedName>
</protein>